<evidence type="ECO:0000313" key="2">
    <source>
        <dbReference type="EMBL" id="CAG6451899.1"/>
    </source>
</evidence>
<reference evidence="2" key="1">
    <citation type="submission" date="2021-05" db="EMBL/GenBank/DDBJ databases">
        <authorList>
            <person name="Alioto T."/>
            <person name="Alioto T."/>
            <person name="Gomez Garrido J."/>
        </authorList>
    </citation>
    <scope>NUCLEOTIDE SEQUENCE</scope>
</reference>
<dbReference type="EMBL" id="HBUE01019487">
    <property type="protein sequence ID" value="CAG6451899.1"/>
    <property type="molecule type" value="Transcribed_RNA"/>
</dbReference>
<accession>A0A8D8A7Q2</accession>
<feature type="compositionally biased region" description="Basic and acidic residues" evidence="1">
    <location>
        <begin position="60"/>
        <end position="71"/>
    </location>
</feature>
<evidence type="ECO:0000256" key="1">
    <source>
        <dbReference type="SAM" id="MobiDB-lite"/>
    </source>
</evidence>
<dbReference type="AlphaFoldDB" id="A0A8D8A7Q2"/>
<proteinExistence type="predicted"/>
<name>A0A8D8A7Q2_CULPI</name>
<organism evidence="2">
    <name type="scientific">Culex pipiens</name>
    <name type="common">House mosquito</name>
    <dbReference type="NCBI Taxonomy" id="7175"/>
    <lineage>
        <taxon>Eukaryota</taxon>
        <taxon>Metazoa</taxon>
        <taxon>Ecdysozoa</taxon>
        <taxon>Arthropoda</taxon>
        <taxon>Hexapoda</taxon>
        <taxon>Insecta</taxon>
        <taxon>Pterygota</taxon>
        <taxon>Neoptera</taxon>
        <taxon>Endopterygota</taxon>
        <taxon>Diptera</taxon>
        <taxon>Nematocera</taxon>
        <taxon>Culicoidea</taxon>
        <taxon>Culicidae</taxon>
        <taxon>Culicinae</taxon>
        <taxon>Culicini</taxon>
        <taxon>Culex</taxon>
        <taxon>Culex</taxon>
    </lineage>
</organism>
<sequence length="132" mass="14544">MWSYIAAVESKRFERRKKTCLLPVLQGGGSAAGTVTLGDGSGNLGKIILRHLQKMGSVDRAGRRPGDEKKGHALNFPNKWHVDDPAGRQQTVKNHRRRAASLTGKSRSCLVINFRYAKSSTGRHPAKCYVES</sequence>
<feature type="region of interest" description="Disordered" evidence="1">
    <location>
        <begin position="57"/>
        <end position="100"/>
    </location>
</feature>
<protein>
    <submittedName>
        <fullName evidence="2">(northern house mosquito) hypothetical protein</fullName>
    </submittedName>
</protein>